<dbReference type="AlphaFoldDB" id="A0A323VMG5"/>
<name>A0A323VMG5_9ACTN</name>
<dbReference type="Proteomes" id="UP000247602">
    <property type="component" value="Unassembled WGS sequence"/>
</dbReference>
<reference evidence="1 4" key="2">
    <citation type="submission" date="2020-08" db="EMBL/GenBank/DDBJ databases">
        <title>Sequencing the genomes of 1000 actinobacteria strains.</title>
        <authorList>
            <person name="Klenk H.-P."/>
        </authorList>
    </citation>
    <scope>NUCLEOTIDE SEQUENCE [LARGE SCALE GENOMIC DNA]</scope>
    <source>
        <strain evidence="1 4">DSM 16678</strain>
    </source>
</reference>
<dbReference type="EMBL" id="QKNV01000137">
    <property type="protein sequence ID" value="PZA20858.1"/>
    <property type="molecule type" value="Genomic_DNA"/>
</dbReference>
<proteinExistence type="predicted"/>
<dbReference type="RefSeq" id="WP_110552734.1">
    <property type="nucleotide sequence ID" value="NZ_JACIBU010000001.1"/>
</dbReference>
<evidence type="ECO:0000313" key="3">
    <source>
        <dbReference type="Proteomes" id="UP000247602"/>
    </source>
</evidence>
<evidence type="ECO:0000313" key="4">
    <source>
        <dbReference type="Proteomes" id="UP000580718"/>
    </source>
</evidence>
<protein>
    <submittedName>
        <fullName evidence="2">Uncharacterized protein</fullName>
    </submittedName>
</protein>
<gene>
    <name evidence="2" type="ORF">DMO24_13305</name>
    <name evidence="1" type="ORF">FHX36_003049</name>
</gene>
<evidence type="ECO:0000313" key="2">
    <source>
        <dbReference type="EMBL" id="PZA20858.1"/>
    </source>
</evidence>
<comment type="caution">
    <text evidence="2">The sequence shown here is derived from an EMBL/GenBank/DDBJ whole genome shotgun (WGS) entry which is preliminary data.</text>
</comment>
<accession>A0A323VMG5</accession>
<dbReference type="OrthoDB" id="5196759at2"/>
<dbReference type="EMBL" id="JACIBU010000001">
    <property type="protein sequence ID" value="MBB3677314.1"/>
    <property type="molecule type" value="Genomic_DNA"/>
</dbReference>
<reference evidence="2 3" key="1">
    <citation type="submission" date="2018-06" db="EMBL/GenBank/DDBJ databases">
        <title>Draft genome sequence of Modestobacter versicolor CP153-2.</title>
        <authorList>
            <person name="Gundlapally S.R."/>
        </authorList>
    </citation>
    <scope>NUCLEOTIDE SEQUENCE [LARGE SCALE GENOMIC DNA]</scope>
    <source>
        <strain evidence="2 3">CP153-2</strain>
    </source>
</reference>
<evidence type="ECO:0000313" key="1">
    <source>
        <dbReference type="EMBL" id="MBB3677314.1"/>
    </source>
</evidence>
<dbReference type="Proteomes" id="UP000580718">
    <property type="component" value="Unassembled WGS sequence"/>
</dbReference>
<organism evidence="2 3">
    <name type="scientific">Modestobacter versicolor</name>
    <dbReference type="NCBI Taxonomy" id="429133"/>
    <lineage>
        <taxon>Bacteria</taxon>
        <taxon>Bacillati</taxon>
        <taxon>Actinomycetota</taxon>
        <taxon>Actinomycetes</taxon>
        <taxon>Geodermatophilales</taxon>
        <taxon>Geodermatophilaceae</taxon>
        <taxon>Modestobacter</taxon>
    </lineage>
</organism>
<sequence>MTTTTTTFVAARSRAHGPTAALWHAVEVHRTVADLDGACELTVCGSLARVSTERAWPATGTDVCPACTTQAR</sequence>
<keyword evidence="3" id="KW-1185">Reference proteome</keyword>